<comment type="caution">
    <text evidence="2">The sequence shown here is derived from an EMBL/GenBank/DDBJ whole genome shotgun (WGS) entry which is preliminary data.</text>
</comment>
<evidence type="ECO:0000313" key="3">
    <source>
        <dbReference type="Proteomes" id="UP000241769"/>
    </source>
</evidence>
<sequence length="90" mass="8752">MGSGSAKMRPTQAGPGSSHTKHKAPVLDPGKAQAVSGGANPQFFSGSGGFRATGTAAGPSSAHTEYTATLDPGKASSVSGGSNPQFFSGN</sequence>
<evidence type="ECO:0000313" key="2">
    <source>
        <dbReference type="EMBL" id="PRP78956.1"/>
    </source>
</evidence>
<feature type="region of interest" description="Disordered" evidence="1">
    <location>
        <begin position="1"/>
        <end position="90"/>
    </location>
</feature>
<dbReference type="AlphaFoldDB" id="A0A2P6N4T2"/>
<reference evidence="2 3" key="1">
    <citation type="journal article" date="2018" name="Genome Biol. Evol.">
        <title>Multiple Roots of Fruiting Body Formation in Amoebozoa.</title>
        <authorList>
            <person name="Hillmann F."/>
            <person name="Forbes G."/>
            <person name="Novohradska S."/>
            <person name="Ferling I."/>
            <person name="Riege K."/>
            <person name="Groth M."/>
            <person name="Westermann M."/>
            <person name="Marz M."/>
            <person name="Spaller T."/>
            <person name="Winckler T."/>
            <person name="Schaap P."/>
            <person name="Glockner G."/>
        </authorList>
    </citation>
    <scope>NUCLEOTIDE SEQUENCE [LARGE SCALE GENOMIC DNA]</scope>
    <source>
        <strain evidence="2 3">Jena</strain>
    </source>
</reference>
<feature type="compositionally biased region" description="Polar residues" evidence="1">
    <location>
        <begin position="76"/>
        <end position="90"/>
    </location>
</feature>
<proteinExistence type="predicted"/>
<dbReference type="Proteomes" id="UP000241769">
    <property type="component" value="Unassembled WGS sequence"/>
</dbReference>
<accession>A0A2P6N4T2</accession>
<dbReference type="InParanoid" id="A0A2P6N4T2"/>
<name>A0A2P6N4T2_9EUKA</name>
<evidence type="ECO:0000256" key="1">
    <source>
        <dbReference type="SAM" id="MobiDB-lite"/>
    </source>
</evidence>
<organism evidence="2 3">
    <name type="scientific">Planoprotostelium fungivorum</name>
    <dbReference type="NCBI Taxonomy" id="1890364"/>
    <lineage>
        <taxon>Eukaryota</taxon>
        <taxon>Amoebozoa</taxon>
        <taxon>Evosea</taxon>
        <taxon>Variosea</taxon>
        <taxon>Cavosteliida</taxon>
        <taxon>Cavosteliaceae</taxon>
        <taxon>Planoprotostelium</taxon>
    </lineage>
</organism>
<protein>
    <submittedName>
        <fullName evidence="2">Uncharacterized protein</fullName>
    </submittedName>
</protein>
<dbReference type="EMBL" id="MDYQ01000203">
    <property type="protein sequence ID" value="PRP78956.1"/>
    <property type="molecule type" value="Genomic_DNA"/>
</dbReference>
<keyword evidence="3" id="KW-1185">Reference proteome</keyword>
<gene>
    <name evidence="2" type="ORF">PROFUN_13268</name>
</gene>